<dbReference type="Proteomes" id="UP000245073">
    <property type="component" value="Unassembled WGS sequence"/>
</dbReference>
<protein>
    <submittedName>
        <fullName evidence="1">Uncharacterized protein</fullName>
    </submittedName>
</protein>
<keyword evidence="2" id="KW-1185">Reference proteome</keyword>
<gene>
    <name evidence="1" type="ORF">DDF67_14705</name>
</gene>
<name>A0A2T9JTY5_9CAUL</name>
<organism evidence="1 2">
    <name type="scientific">Caulobacter endophyticus</name>
    <dbReference type="NCBI Taxonomy" id="2172652"/>
    <lineage>
        <taxon>Bacteria</taxon>
        <taxon>Pseudomonadati</taxon>
        <taxon>Pseudomonadota</taxon>
        <taxon>Alphaproteobacteria</taxon>
        <taxon>Caulobacterales</taxon>
        <taxon>Caulobacteraceae</taxon>
        <taxon>Caulobacter</taxon>
    </lineage>
</organism>
<dbReference type="AlphaFoldDB" id="A0A2T9JTY5"/>
<evidence type="ECO:0000313" key="2">
    <source>
        <dbReference type="Proteomes" id="UP000245073"/>
    </source>
</evidence>
<dbReference type="PROSITE" id="PS51257">
    <property type="entry name" value="PROKAR_LIPOPROTEIN"/>
    <property type="match status" value="1"/>
</dbReference>
<evidence type="ECO:0000313" key="1">
    <source>
        <dbReference type="EMBL" id="PVM87154.1"/>
    </source>
</evidence>
<proteinExistence type="predicted"/>
<reference evidence="1 2" key="1">
    <citation type="submission" date="2018-04" db="EMBL/GenBank/DDBJ databases">
        <title>The genome sequence of Caulobacter sp. 744.</title>
        <authorList>
            <person name="Gao J."/>
            <person name="Sun J."/>
        </authorList>
    </citation>
    <scope>NUCLEOTIDE SEQUENCE [LARGE SCALE GENOMIC DNA]</scope>
    <source>
        <strain evidence="1 2">774</strain>
    </source>
</reference>
<dbReference type="InterPro" id="IPR011990">
    <property type="entry name" value="TPR-like_helical_dom_sf"/>
</dbReference>
<dbReference type="EMBL" id="QDKQ01000053">
    <property type="protein sequence ID" value="PVM87154.1"/>
    <property type="molecule type" value="Genomic_DNA"/>
</dbReference>
<dbReference type="Gene3D" id="1.25.40.10">
    <property type="entry name" value="Tetratricopeptide repeat domain"/>
    <property type="match status" value="1"/>
</dbReference>
<comment type="caution">
    <text evidence="1">The sequence shown here is derived from an EMBL/GenBank/DDBJ whole genome shotgun (WGS) entry which is preliminary data.</text>
</comment>
<sequence length="163" mass="16798">MGGGVRIKGLAALVGAALLAGCATTPEGRFASLGPLRAALSTSPEALQARADRNDANAQMALSLLYHYGLGGVERDPGQAFLLRSRATAQRGSTPITTYIPGINGKPGRVSMIFVPRYDVSAAQAASNAACADALAKGDRSPQAVEPCGGEARYDQLAAGWRR</sequence>
<accession>A0A2T9JTY5</accession>